<dbReference type="NCBIfam" id="NF002183">
    <property type="entry name" value="PRK01029.1"/>
    <property type="match status" value="1"/>
</dbReference>
<organism evidence="4 5">
    <name type="scientific">Candidatus Protochlamydia naegleriophila</name>
    <dbReference type="NCBI Taxonomy" id="389348"/>
    <lineage>
        <taxon>Bacteria</taxon>
        <taxon>Pseudomonadati</taxon>
        <taxon>Chlamydiota</taxon>
        <taxon>Chlamydiia</taxon>
        <taxon>Parachlamydiales</taxon>
        <taxon>Parachlamydiaceae</taxon>
        <taxon>Candidatus Protochlamydia</taxon>
    </lineage>
</organism>
<dbReference type="PATRIC" id="fig|389348.3.peg.2486"/>
<evidence type="ECO:0000256" key="3">
    <source>
        <dbReference type="SAM" id="SignalP"/>
    </source>
</evidence>
<dbReference type="EMBL" id="LN879502">
    <property type="protein sequence ID" value="CUI17813.1"/>
    <property type="molecule type" value="Genomic_DNA"/>
</dbReference>
<dbReference type="PROSITE" id="PS51257">
    <property type="entry name" value="PROKAR_LIPOPROTEIN"/>
    <property type="match status" value="1"/>
</dbReference>
<proteinExistence type="inferred from homology"/>
<keyword evidence="3" id="KW-0732">Signal</keyword>
<dbReference type="InterPro" id="IPR011042">
    <property type="entry name" value="6-blade_b-propeller_TolB-like"/>
</dbReference>
<dbReference type="AlphaFoldDB" id="A0A0U5JIJ7"/>
<protein>
    <recommendedName>
        <fullName evidence="2">Protein TolB homolog</fullName>
    </recommendedName>
</protein>
<gene>
    <name evidence="4" type="primary">tolB</name>
    <name evidence="4" type="ORF">PNK_2212</name>
</gene>
<dbReference type="Pfam" id="PF07676">
    <property type="entry name" value="PD40"/>
    <property type="match status" value="4"/>
</dbReference>
<evidence type="ECO:0000256" key="1">
    <source>
        <dbReference type="ARBA" id="ARBA00009820"/>
    </source>
</evidence>
<evidence type="ECO:0000256" key="2">
    <source>
        <dbReference type="ARBA" id="ARBA00018228"/>
    </source>
</evidence>
<dbReference type="RefSeq" id="WP_079992911.1">
    <property type="nucleotide sequence ID" value="NZ_LN879502.1"/>
</dbReference>
<dbReference type="PANTHER" id="PTHR36842">
    <property type="entry name" value="PROTEIN TOLB HOMOLOG"/>
    <property type="match status" value="1"/>
</dbReference>
<dbReference type="SUPFAM" id="SSF52964">
    <property type="entry name" value="TolB, N-terminal domain"/>
    <property type="match status" value="1"/>
</dbReference>
<reference evidence="5" key="1">
    <citation type="submission" date="2015-09" db="EMBL/GenBank/DDBJ databases">
        <authorList>
            <person name="Bertelli C."/>
        </authorList>
    </citation>
    <scope>NUCLEOTIDE SEQUENCE [LARGE SCALE GENOMIC DNA]</scope>
    <source>
        <strain evidence="5">KNic</strain>
    </source>
</reference>
<dbReference type="InterPro" id="IPR011659">
    <property type="entry name" value="WD40"/>
</dbReference>
<accession>A0A0U5JIJ7</accession>
<comment type="similarity">
    <text evidence="1">Belongs to the TolB family.</text>
</comment>
<evidence type="ECO:0000313" key="5">
    <source>
        <dbReference type="Proteomes" id="UP000069902"/>
    </source>
</evidence>
<name>A0A0U5JIJ7_9BACT</name>
<dbReference type="KEGG" id="pnl:PNK_2212"/>
<feature type="signal peptide" evidence="3">
    <location>
        <begin position="1"/>
        <end position="26"/>
    </location>
</feature>
<dbReference type="SUPFAM" id="SSF69304">
    <property type="entry name" value="Tricorn protease N-terminal domain"/>
    <property type="match status" value="1"/>
</dbReference>
<dbReference type="PANTHER" id="PTHR36842:SF1">
    <property type="entry name" value="PROTEIN TOLB"/>
    <property type="match status" value="1"/>
</dbReference>
<keyword evidence="5" id="KW-1185">Reference proteome</keyword>
<dbReference type="Proteomes" id="UP000069902">
    <property type="component" value="Chromosome cPNK"/>
</dbReference>
<dbReference type="STRING" id="389348.PNK_2212"/>
<dbReference type="Gene3D" id="2.120.10.30">
    <property type="entry name" value="TolB, C-terminal domain"/>
    <property type="match status" value="2"/>
</dbReference>
<sequence>MNPLRYFFLWLSAIACLLSLSAPLCAEEDEGDAIIVRLATESPLVPLYLAPLSSTQTDFVEPYLRQLESILAFDLNHNGSTFLVKRNPVNDHLATGGEPNNLGPAQAWQSQNIFYVVKAQLTGKSLQVFMLSVNTQNLKSSDPISLTGDLSEDRKAIHRVADIIHKALFGKEGIASTRILYTVKTPLVNSSQKLTSDVWEADYDGGNARQVTQEKSFCVTPAYLPPKSGYLTGGFLYVSYQLGQPKIYVANLKDGTGRRLLSLRGNQLMPALSQQRDKVAFISDATGNPDLFLQPFSPENGAIGKPQQIFSAKQATQSSPTFSPDGKKIAFVSDKDGAPKVYVITIPEPGTSLKNVKATLITKRNRESSAPVWSPDGTKIAYCSRTDGTRQIWIYDFTTNQERQLTQGPGNKENPSWAPNSRHLVFNSSDSHDSQLYLINLNQSSATKITSGQGEKRYPSWEPRFK</sequence>
<dbReference type="Gene3D" id="3.40.50.10070">
    <property type="entry name" value="TolB, N-terminal domain"/>
    <property type="match status" value="1"/>
</dbReference>
<dbReference type="InParanoid" id="A0A0U5JIJ7"/>
<evidence type="ECO:0000313" key="4">
    <source>
        <dbReference type="EMBL" id="CUI17813.1"/>
    </source>
</evidence>
<feature type="chain" id="PRO_5014414810" description="Protein TolB homolog" evidence="3">
    <location>
        <begin position="27"/>
        <end position="466"/>
    </location>
</feature>